<proteinExistence type="predicted"/>
<evidence type="ECO:0000313" key="1">
    <source>
        <dbReference type="EMBL" id="OWQ99233.1"/>
    </source>
</evidence>
<sequence>MRESSQPLAGLRQRIARLAATGGPESRPAEGWLATGHDAFDSALGGGLAVGRTHEFFAADALDGASAAAFAALVALRTPGKVPLLWLRTVDAGRRTGHIYAPGIAELGGDPGRLLLIETADPKMLLACANDAVRCAGSAAVIVESWGKFPLLDLTAGRRLTLGARDAGTTLLMLRLNAAPTPSVADTRWSIVAATSRELGADAPGAPAFDLELLRWRGGPAGTRWRLDWDKDEQAFRDAALSGAVLPLAARRTVHPLGAEAA</sequence>
<keyword evidence="2" id="KW-1185">Reference proteome</keyword>
<dbReference type="PIRSF" id="PIRSF034285">
    <property type="entry name" value="UCP034285"/>
    <property type="match status" value="1"/>
</dbReference>
<dbReference type="OrthoDB" id="7202530at2"/>
<accession>A0A246K146</accession>
<reference evidence="1 2" key="1">
    <citation type="journal article" date="2010" name="Int. J. Syst. Evol. Microbiol.">
        <title>Sphingopyxis bauzanensis sp. nov., a psychrophilic bacterium isolated from soil.</title>
        <authorList>
            <person name="Zhang D.C."/>
            <person name="Liu H.C."/>
            <person name="Xin Y.H."/>
            <person name="Zhou Y.G."/>
            <person name="Schinner F."/>
            <person name="Margesin R."/>
        </authorList>
    </citation>
    <scope>NUCLEOTIDE SEQUENCE [LARGE SCALE GENOMIC DNA]</scope>
    <source>
        <strain evidence="1 2">DSM 22271</strain>
    </source>
</reference>
<dbReference type="InterPro" id="IPR017026">
    <property type="entry name" value="ImuA"/>
</dbReference>
<organism evidence="1 2">
    <name type="scientific">Sphingopyxis bauzanensis</name>
    <dbReference type="NCBI Taxonomy" id="651663"/>
    <lineage>
        <taxon>Bacteria</taxon>
        <taxon>Pseudomonadati</taxon>
        <taxon>Pseudomonadota</taxon>
        <taxon>Alphaproteobacteria</taxon>
        <taxon>Sphingomonadales</taxon>
        <taxon>Sphingomonadaceae</taxon>
        <taxon>Sphingopyxis</taxon>
    </lineage>
</organism>
<gene>
    <name evidence="1" type="ORF">CDQ92_03455</name>
</gene>
<dbReference type="Gene3D" id="3.40.50.300">
    <property type="entry name" value="P-loop containing nucleotide triphosphate hydrolases"/>
    <property type="match status" value="1"/>
</dbReference>
<dbReference type="SUPFAM" id="SSF52540">
    <property type="entry name" value="P-loop containing nucleoside triphosphate hydrolases"/>
    <property type="match status" value="1"/>
</dbReference>
<dbReference type="AlphaFoldDB" id="A0A246K146"/>
<dbReference type="EMBL" id="NISK01000001">
    <property type="protein sequence ID" value="OWQ99233.1"/>
    <property type="molecule type" value="Genomic_DNA"/>
</dbReference>
<protein>
    <recommendedName>
        <fullName evidence="3">Protein ImuA</fullName>
    </recommendedName>
</protein>
<dbReference type="Proteomes" id="UP000197361">
    <property type="component" value="Unassembled WGS sequence"/>
</dbReference>
<comment type="caution">
    <text evidence="1">The sequence shown here is derived from an EMBL/GenBank/DDBJ whole genome shotgun (WGS) entry which is preliminary data.</text>
</comment>
<evidence type="ECO:0008006" key="3">
    <source>
        <dbReference type="Google" id="ProtNLM"/>
    </source>
</evidence>
<evidence type="ECO:0000313" key="2">
    <source>
        <dbReference type="Proteomes" id="UP000197361"/>
    </source>
</evidence>
<dbReference type="InterPro" id="IPR027417">
    <property type="entry name" value="P-loop_NTPase"/>
</dbReference>
<name>A0A246K146_9SPHN</name>
<dbReference type="RefSeq" id="WP_088439974.1">
    <property type="nucleotide sequence ID" value="NZ_BMMC01000004.1"/>
</dbReference>